<dbReference type="InterPro" id="IPR003781">
    <property type="entry name" value="CoA-bd"/>
</dbReference>
<evidence type="ECO:0000256" key="1">
    <source>
        <dbReference type="PROSITE-ProRule" id="PRU00409"/>
    </source>
</evidence>
<dbReference type="Pfam" id="PF13607">
    <property type="entry name" value="Succ_CoA_lig"/>
    <property type="match status" value="1"/>
</dbReference>
<evidence type="ECO:0000313" key="6">
    <source>
        <dbReference type="Proteomes" id="UP000593758"/>
    </source>
</evidence>
<evidence type="ECO:0000259" key="3">
    <source>
        <dbReference type="PROSITE" id="PS50975"/>
    </source>
</evidence>
<gene>
    <name evidence="5" type="ORF">IM660_10270</name>
</gene>
<dbReference type="CDD" id="cd04301">
    <property type="entry name" value="NAT_SF"/>
    <property type="match status" value="1"/>
</dbReference>
<dbReference type="Gene3D" id="3.40.630.30">
    <property type="match status" value="1"/>
</dbReference>
<dbReference type="Gene3D" id="3.40.50.261">
    <property type="entry name" value="Succinyl-CoA synthetase domains"/>
    <property type="match status" value="2"/>
</dbReference>
<sequence>MAGGEDMALGAPYPEHWEADVVLRDGTTMRIRPIMPADSGAVERFHERQSPESVYLRFFAPLERIPARDLHRFTHVDHHDRVALVLESAGEIVAIGRFDRIDEDAAEVAFNVSDAVQGKGLGSVLLEHLAAAGRELGVRRFVADVLPQNTRMLRVFTDAGYDVDQHLDDGLVSVSFTIRPTDRSLAVLAERERRAEALSMAAVLGPERVLLIGAGEEGTAMARRLHEGVAAVGEDRVAVVGLPGYPSRVEDLATDVSADLALVAAPAPYVLDLVPQLAGRGVRAVVLYTGGYEAGHASGKVPQRTLVRRLRERGMRLVGPRSFGVRTVDDAGAMNATLRRGALRSGAVGIFCQSAAAGLQLLDGAADRDLGLSSFLSAGHRVDVSGNDAMQFWTTSPATRVACLRLESIGNPRKFSRVARRLSEQGPVVAMIAGATGQLRPPGHAVRTTTTPRRALDELVRQAGVLLTASDAEMLDLAALLSEQPLPTGERVLVITNSGAQAAAMSELIRAHGLLEAPGSVALSSGADAAAYKTCVDDALSRQDWDMAIVGYVALLDDDGSRVAGEIRRLSGQSERTVAATLYRSTGLLGRDREGGVSTARSDGGRVSSDVRVPTFPSTEAAVAAVAAARGYRRWSERGRGTRVDPDRIDRRVAKRLVQAELSGLPAGTTKRLPPPRARELLATHGVSSWPEMRVESVSDAVEAAAQIGWPVALKATDDVLRHRSDLGTVRLDLSTQEELAEAYRTMEAQVRALLGRSASFDVQAMAPPGVACVVRAAEDPLYGPIVSLGLAGDAVELLDDVSYRVPPLTDTDIAEMIGSLRAAPRLLGHRGLPAVDVPALEDIIARVAVLKDELAEVSAIELYPVLVSASGAAVLGMDVDVAQPRRGDIARRVLP</sequence>
<keyword evidence="1" id="KW-0067">ATP-binding</keyword>
<dbReference type="Gene3D" id="3.30.470.20">
    <property type="entry name" value="ATP-grasp fold, B domain"/>
    <property type="match status" value="1"/>
</dbReference>
<dbReference type="GO" id="GO:0016747">
    <property type="term" value="F:acyltransferase activity, transferring groups other than amino-acyl groups"/>
    <property type="evidence" value="ECO:0007669"/>
    <property type="project" value="InterPro"/>
</dbReference>
<dbReference type="GO" id="GO:0005524">
    <property type="term" value="F:ATP binding"/>
    <property type="evidence" value="ECO:0007669"/>
    <property type="project" value="UniProtKB-UniRule"/>
</dbReference>
<feature type="region of interest" description="Disordered" evidence="2">
    <location>
        <begin position="593"/>
        <end position="612"/>
    </location>
</feature>
<dbReference type="PANTHER" id="PTHR42793:SF1">
    <property type="entry name" value="PEPTIDYL-LYSINE N-ACETYLTRANSFERASE PATZ"/>
    <property type="match status" value="1"/>
</dbReference>
<evidence type="ECO:0000313" key="5">
    <source>
        <dbReference type="EMBL" id="QOR69119.1"/>
    </source>
</evidence>
<dbReference type="Pfam" id="PF13549">
    <property type="entry name" value="ATP-grasp_5"/>
    <property type="match status" value="1"/>
</dbReference>
<evidence type="ECO:0000259" key="4">
    <source>
        <dbReference type="PROSITE" id="PS51186"/>
    </source>
</evidence>
<accession>A0A7M1SNI6</accession>
<dbReference type="KEGG" id="halt:IM660_10270"/>
<dbReference type="PROSITE" id="PS51186">
    <property type="entry name" value="GNAT"/>
    <property type="match status" value="1"/>
</dbReference>
<dbReference type="SUPFAM" id="SSF52210">
    <property type="entry name" value="Succinyl-CoA synthetase domains"/>
    <property type="match status" value="2"/>
</dbReference>
<protein>
    <submittedName>
        <fullName evidence="5">GNAT family N-acetyltransferase</fullName>
    </submittedName>
</protein>
<dbReference type="SUPFAM" id="SSF56059">
    <property type="entry name" value="Glutathione synthetase ATP-binding domain-like"/>
    <property type="match status" value="1"/>
</dbReference>
<keyword evidence="5" id="KW-0808">Transferase</keyword>
<dbReference type="InterPro" id="IPR032875">
    <property type="entry name" value="Succ_CoA_lig_flav_dom"/>
</dbReference>
<dbReference type="InterPro" id="IPR000182">
    <property type="entry name" value="GNAT_dom"/>
</dbReference>
<dbReference type="SMART" id="SM00881">
    <property type="entry name" value="CoA_binding"/>
    <property type="match status" value="1"/>
</dbReference>
<dbReference type="PROSITE" id="PS50975">
    <property type="entry name" value="ATP_GRASP"/>
    <property type="match status" value="1"/>
</dbReference>
<dbReference type="SUPFAM" id="SSF55729">
    <property type="entry name" value="Acyl-CoA N-acyltransferases (Nat)"/>
    <property type="match status" value="1"/>
</dbReference>
<dbReference type="Pfam" id="PF00583">
    <property type="entry name" value="Acetyltransf_1"/>
    <property type="match status" value="1"/>
</dbReference>
<dbReference type="InterPro" id="IPR016102">
    <property type="entry name" value="Succinyl-CoA_synth-like"/>
</dbReference>
<keyword evidence="1" id="KW-0547">Nucleotide-binding</keyword>
<dbReference type="GO" id="GO:0046872">
    <property type="term" value="F:metal ion binding"/>
    <property type="evidence" value="ECO:0007669"/>
    <property type="project" value="InterPro"/>
</dbReference>
<organism evidence="5 6">
    <name type="scientific">Ruania alkalisoli</name>
    <dbReference type="NCBI Taxonomy" id="2779775"/>
    <lineage>
        <taxon>Bacteria</taxon>
        <taxon>Bacillati</taxon>
        <taxon>Actinomycetota</taxon>
        <taxon>Actinomycetes</taxon>
        <taxon>Micrococcales</taxon>
        <taxon>Ruaniaceae</taxon>
        <taxon>Ruania</taxon>
    </lineage>
</organism>
<dbReference type="AlphaFoldDB" id="A0A7M1SNI6"/>
<dbReference type="Gene3D" id="3.30.1490.20">
    <property type="entry name" value="ATP-grasp fold, A domain"/>
    <property type="match status" value="1"/>
</dbReference>
<reference evidence="5 6" key="1">
    <citation type="submission" date="2020-10" db="EMBL/GenBank/DDBJ databases">
        <title>Haloactinobacterium sp. RN3S43, a bacterium isolated from saline soil.</title>
        <authorList>
            <person name="Sun J.-Q."/>
        </authorList>
    </citation>
    <scope>NUCLEOTIDE SEQUENCE [LARGE SCALE GENOMIC DNA]</scope>
    <source>
        <strain evidence="5 6">RN3S43</strain>
    </source>
</reference>
<dbReference type="Pfam" id="PF13380">
    <property type="entry name" value="CoA_binding_2"/>
    <property type="match status" value="1"/>
</dbReference>
<dbReference type="Proteomes" id="UP000593758">
    <property type="component" value="Chromosome"/>
</dbReference>
<dbReference type="EMBL" id="CP063169">
    <property type="protein sequence ID" value="QOR69119.1"/>
    <property type="molecule type" value="Genomic_DNA"/>
</dbReference>
<feature type="domain" description="N-acetyltransferase" evidence="4">
    <location>
        <begin position="29"/>
        <end position="179"/>
    </location>
</feature>
<keyword evidence="6" id="KW-1185">Reference proteome</keyword>
<dbReference type="Gene3D" id="3.40.50.720">
    <property type="entry name" value="NAD(P)-binding Rossmann-like Domain"/>
    <property type="match status" value="1"/>
</dbReference>
<dbReference type="RefSeq" id="WP_193495231.1">
    <property type="nucleotide sequence ID" value="NZ_CP063169.1"/>
</dbReference>
<dbReference type="SUPFAM" id="SSF51735">
    <property type="entry name" value="NAD(P)-binding Rossmann-fold domains"/>
    <property type="match status" value="1"/>
</dbReference>
<evidence type="ECO:0000256" key="2">
    <source>
        <dbReference type="SAM" id="MobiDB-lite"/>
    </source>
</evidence>
<feature type="domain" description="ATP-grasp" evidence="3">
    <location>
        <begin position="679"/>
        <end position="884"/>
    </location>
</feature>
<dbReference type="InterPro" id="IPR013815">
    <property type="entry name" value="ATP_grasp_subdomain_1"/>
</dbReference>
<dbReference type="InterPro" id="IPR016181">
    <property type="entry name" value="Acyl_CoA_acyltransferase"/>
</dbReference>
<dbReference type="PANTHER" id="PTHR42793">
    <property type="entry name" value="COA BINDING DOMAIN CONTAINING PROTEIN"/>
    <property type="match status" value="1"/>
</dbReference>
<dbReference type="InterPro" id="IPR036291">
    <property type="entry name" value="NAD(P)-bd_dom_sf"/>
</dbReference>
<name>A0A7M1SNI6_9MICO</name>
<proteinExistence type="predicted"/>
<dbReference type="InterPro" id="IPR011761">
    <property type="entry name" value="ATP-grasp"/>
</dbReference>